<evidence type="ECO:0000313" key="2">
    <source>
        <dbReference type="EMBL" id="OJD82567.1"/>
    </source>
</evidence>
<reference evidence="2 3" key="1">
    <citation type="submission" date="2016-06" db="EMBL/GenBank/DDBJ databases">
        <title>First insights into the genetic diversity and population structure of in the Bacillus cereus group bacteria from diverse marine environments.</title>
        <authorList>
            <person name="Liu Y."/>
            <person name="Lai Q."/>
            <person name="Shao Z."/>
        </authorList>
    </citation>
    <scope>NUCLEOTIDE SEQUENCE [LARGE SCALE GENOMIC DNA]</scope>
    <source>
        <strain evidence="2 3">NH24A2</strain>
    </source>
</reference>
<name>A0A1J9W1Q6_9BACI</name>
<dbReference type="Proteomes" id="UP000182788">
    <property type="component" value="Unassembled WGS sequence"/>
</dbReference>
<dbReference type="AlphaFoldDB" id="A0A1J9W1Q6"/>
<keyword evidence="1" id="KW-0812">Transmembrane</keyword>
<keyword evidence="1" id="KW-1133">Transmembrane helix</keyword>
<gene>
    <name evidence="2" type="ORF">BAU28_19875</name>
</gene>
<dbReference type="GeneID" id="87589891"/>
<feature type="transmembrane region" description="Helical" evidence="1">
    <location>
        <begin position="9"/>
        <end position="29"/>
    </location>
</feature>
<evidence type="ECO:0000256" key="1">
    <source>
        <dbReference type="SAM" id="Phobius"/>
    </source>
</evidence>
<keyword evidence="1" id="KW-0472">Membrane</keyword>
<dbReference type="EMBL" id="MAOI01000006">
    <property type="protein sequence ID" value="OJD82567.1"/>
    <property type="molecule type" value="Genomic_DNA"/>
</dbReference>
<organism evidence="2 3">
    <name type="scientific">Bacillus paramycoides</name>
    <dbReference type="NCBI Taxonomy" id="2026194"/>
    <lineage>
        <taxon>Bacteria</taxon>
        <taxon>Bacillati</taxon>
        <taxon>Bacillota</taxon>
        <taxon>Bacilli</taxon>
        <taxon>Bacillales</taxon>
        <taxon>Bacillaceae</taxon>
        <taxon>Bacillus</taxon>
        <taxon>Bacillus cereus group</taxon>
    </lineage>
</organism>
<evidence type="ECO:0000313" key="3">
    <source>
        <dbReference type="Proteomes" id="UP000182788"/>
    </source>
</evidence>
<protein>
    <submittedName>
        <fullName evidence="2">Uncharacterized protein</fullName>
    </submittedName>
</protein>
<proteinExistence type="predicted"/>
<comment type="caution">
    <text evidence="2">The sequence shown here is derived from an EMBL/GenBank/DDBJ whole genome shotgun (WGS) entry which is preliminary data.</text>
</comment>
<sequence>MNKFKRKSLIFSTIGIGIVMVLGGLGLFLTNKGLLSIGQDKIHKQAVKNPINFKEVDTILRTTHIPEGHEAI</sequence>
<accession>A0A1J9W1Q6</accession>
<dbReference type="RefSeq" id="WP_071717370.1">
    <property type="nucleotide sequence ID" value="NZ_CBCSHB010000017.1"/>
</dbReference>